<feature type="domain" description="LysM" evidence="5">
    <location>
        <begin position="495"/>
        <end position="538"/>
    </location>
</feature>
<dbReference type="PANTHER" id="PTHR30404:SF0">
    <property type="entry name" value="N-ACETYLMURAMOYL-L-ALANINE AMIDASE AMIC"/>
    <property type="match status" value="1"/>
</dbReference>
<dbReference type="PANTHER" id="PTHR30404">
    <property type="entry name" value="N-ACETYLMURAMOYL-L-ALANINE AMIDASE"/>
    <property type="match status" value="1"/>
</dbReference>
<evidence type="ECO:0000256" key="4">
    <source>
        <dbReference type="SAM" id="MobiDB-lite"/>
    </source>
</evidence>
<dbReference type="InterPro" id="IPR021731">
    <property type="entry name" value="AMIN_dom"/>
</dbReference>
<proteinExistence type="predicted"/>
<feature type="compositionally biased region" description="Basic and acidic residues" evidence="4">
    <location>
        <begin position="170"/>
        <end position="180"/>
    </location>
</feature>
<dbReference type="SUPFAM" id="SSF54106">
    <property type="entry name" value="LysM domain"/>
    <property type="match status" value="2"/>
</dbReference>
<evidence type="ECO:0000313" key="7">
    <source>
        <dbReference type="Proteomes" id="UP000051934"/>
    </source>
</evidence>
<feature type="domain" description="LysM" evidence="5">
    <location>
        <begin position="443"/>
        <end position="486"/>
    </location>
</feature>
<sequence>MAFRPTPLTSHPIDAMALVRPRFSRLRVRCRALLLLLCAAAATPVSYAAEVRDLRLWRAPDHTRLVFDLSAGVEYKLFTLDAPERVVIDIADSSLATRLGDIEFEDSPITGLRSATRDGGLLRVVIDLNTKTQPKSFTLEPNAEQGHRLVVDLYDSSDERVATALSVQDGSERDKPERATNRVASNAATPSGERRDIVVAISAGHGGEDPGGIGYDGKLQEKHITLRIARALYDYLDRMPGYAPVMVRDGDYYVKLSRRPEIARERRADLFVAVHTDWYKTSRARGLTIYALSGDRADRENARRVAQKENTADLLGGVGSDLSLGSWDDDVALTLVSLQMAWSMEQSVIAGSRVLDAVGGITRLRKTKVQQASLEVLKSPDIPSILIETGYLTNPEEAKRLNTSSFQKQLAEGIGRGVMAYFYDAPPEGSLVAWQKSNGVTPTSYTVRRGDSLSMIAQRFGTTMAAIKKHNSLKSDGVQIGQVIKLPGGVEPAAREHKIQSGETLSGIAARYRVSLADLRRLNELRADRILVGQVLRIPAS</sequence>
<dbReference type="GO" id="GO:0030288">
    <property type="term" value="C:outer membrane-bounded periplasmic space"/>
    <property type="evidence" value="ECO:0007669"/>
    <property type="project" value="TreeGrafter"/>
</dbReference>
<dbReference type="InterPro" id="IPR018392">
    <property type="entry name" value="LysM"/>
</dbReference>
<comment type="catalytic activity">
    <reaction evidence="1">
        <text>Hydrolyzes the link between N-acetylmuramoyl residues and L-amino acid residues in certain cell-wall glycopeptides.</text>
        <dbReference type="EC" id="3.5.1.28"/>
    </reaction>
</comment>
<dbReference type="GO" id="GO:0008745">
    <property type="term" value="F:N-acetylmuramoyl-L-alanine amidase activity"/>
    <property type="evidence" value="ECO:0007669"/>
    <property type="project" value="UniProtKB-EC"/>
</dbReference>
<keyword evidence="3" id="KW-0378">Hydrolase</keyword>
<comment type="caution">
    <text evidence="6">The sequence shown here is derived from an EMBL/GenBank/DDBJ whole genome shotgun (WGS) entry which is preliminary data.</text>
</comment>
<dbReference type="AlphaFoldDB" id="A0A0R2SE98"/>
<gene>
    <name evidence="6" type="ORF">ABR69_10365</name>
</gene>
<dbReference type="PROSITE" id="PS51782">
    <property type="entry name" value="LYSM"/>
    <property type="match status" value="2"/>
</dbReference>
<dbReference type="InterPro" id="IPR036779">
    <property type="entry name" value="LysM_dom_sf"/>
</dbReference>
<dbReference type="Proteomes" id="UP000051934">
    <property type="component" value="Unassembled WGS sequence"/>
</dbReference>
<organism evidence="6 7">
    <name type="scientific">OM182 bacterium BACL3 MAG-120507-bin80</name>
    <dbReference type="NCBI Taxonomy" id="1655577"/>
    <lineage>
        <taxon>Bacteria</taxon>
        <taxon>Pseudomonadati</taxon>
        <taxon>Pseudomonadota</taxon>
        <taxon>Gammaproteobacteria</taxon>
        <taxon>OMG group</taxon>
        <taxon>OM182 clade</taxon>
    </lineage>
</organism>
<dbReference type="SMART" id="SM00646">
    <property type="entry name" value="Ami_3"/>
    <property type="match status" value="1"/>
</dbReference>
<name>A0A0R2SE98_9GAMM</name>
<dbReference type="InterPro" id="IPR050695">
    <property type="entry name" value="N-acetylmuramoyl_amidase_3"/>
</dbReference>
<dbReference type="Gene3D" id="3.10.350.10">
    <property type="entry name" value="LysM domain"/>
    <property type="match status" value="2"/>
</dbReference>
<dbReference type="SMART" id="SM00257">
    <property type="entry name" value="LysM"/>
    <property type="match status" value="2"/>
</dbReference>
<evidence type="ECO:0000256" key="1">
    <source>
        <dbReference type="ARBA" id="ARBA00001561"/>
    </source>
</evidence>
<feature type="region of interest" description="Disordered" evidence="4">
    <location>
        <begin position="165"/>
        <end position="191"/>
    </location>
</feature>
<dbReference type="CDD" id="cd02696">
    <property type="entry name" value="MurNAc-LAA"/>
    <property type="match status" value="1"/>
</dbReference>
<dbReference type="GO" id="GO:0009253">
    <property type="term" value="P:peptidoglycan catabolic process"/>
    <property type="evidence" value="ECO:0007669"/>
    <property type="project" value="InterPro"/>
</dbReference>
<dbReference type="Pfam" id="PF01476">
    <property type="entry name" value="LysM"/>
    <property type="match status" value="2"/>
</dbReference>
<dbReference type="Pfam" id="PF01520">
    <property type="entry name" value="Amidase_3"/>
    <property type="match status" value="1"/>
</dbReference>
<evidence type="ECO:0000256" key="3">
    <source>
        <dbReference type="ARBA" id="ARBA00022801"/>
    </source>
</evidence>
<dbReference type="Pfam" id="PF11741">
    <property type="entry name" value="AMIN"/>
    <property type="match status" value="1"/>
</dbReference>
<dbReference type="SUPFAM" id="SSF53187">
    <property type="entry name" value="Zn-dependent exopeptidases"/>
    <property type="match status" value="1"/>
</dbReference>
<dbReference type="EMBL" id="LIBB01000023">
    <property type="protein sequence ID" value="KRO73159.1"/>
    <property type="molecule type" value="Genomic_DNA"/>
</dbReference>
<dbReference type="EC" id="3.5.1.28" evidence="2"/>
<accession>A0A0R2SE98</accession>
<evidence type="ECO:0000256" key="2">
    <source>
        <dbReference type="ARBA" id="ARBA00011901"/>
    </source>
</evidence>
<dbReference type="Gene3D" id="2.60.40.3500">
    <property type="match status" value="1"/>
</dbReference>
<evidence type="ECO:0000259" key="5">
    <source>
        <dbReference type="PROSITE" id="PS51782"/>
    </source>
</evidence>
<reference evidence="6 7" key="1">
    <citation type="submission" date="2015-10" db="EMBL/GenBank/DDBJ databases">
        <title>Metagenome-Assembled Genomes uncover a global brackish microbiome.</title>
        <authorList>
            <person name="Hugerth L.W."/>
            <person name="Larsson J."/>
            <person name="Alneberg J."/>
            <person name="Lindh M.V."/>
            <person name="Legrand C."/>
            <person name="Pinhassi J."/>
            <person name="Andersson A.F."/>
        </authorList>
    </citation>
    <scope>NUCLEOTIDE SEQUENCE [LARGE SCALE GENOMIC DNA]</scope>
    <source>
        <strain evidence="6">BACL4 MAG-120507-bin80</strain>
    </source>
</reference>
<evidence type="ECO:0000313" key="6">
    <source>
        <dbReference type="EMBL" id="KRO73159.1"/>
    </source>
</evidence>
<dbReference type="CDD" id="cd00118">
    <property type="entry name" value="LysM"/>
    <property type="match status" value="2"/>
</dbReference>
<protein>
    <recommendedName>
        <fullName evidence="2">N-acetylmuramoyl-L-alanine amidase</fullName>
        <ecNumber evidence="2">3.5.1.28</ecNumber>
    </recommendedName>
</protein>
<dbReference type="InterPro" id="IPR002508">
    <property type="entry name" value="MurNAc-LAA_cat"/>
</dbReference>
<dbReference type="Gene3D" id="3.40.630.40">
    <property type="entry name" value="Zn-dependent exopeptidases"/>
    <property type="match status" value="1"/>
</dbReference>